<dbReference type="SUPFAM" id="SSF56634">
    <property type="entry name" value="Heme-dependent catalase-like"/>
    <property type="match status" value="1"/>
</dbReference>
<reference evidence="11 12" key="1">
    <citation type="submission" date="2015-06" db="EMBL/GenBank/DDBJ databases">
        <title>Improved classification and identification of acetic acid bacteria using matrix-assisted laser desorption/ionization time-of-flight mass spectrometry; Gluconobacter nephelii and Gluconobacter uchimurae are later heterotypic synonyms of Gluconobacter japonicus and Gluconobacter oxydans, respectively.</title>
        <authorList>
            <person name="Li L."/>
            <person name="Cleenwerck I."/>
            <person name="De Vuyst L."/>
            <person name="Vandamme P."/>
        </authorList>
    </citation>
    <scope>NUCLEOTIDE SEQUENCE [LARGE SCALE GENOMIC DNA]</scope>
    <source>
        <strain evidence="11 12">LMG 1604</strain>
    </source>
</reference>
<dbReference type="Proteomes" id="UP000075538">
    <property type="component" value="Unassembled WGS sequence"/>
</dbReference>
<keyword evidence="4" id="KW-0349">Heme</keyword>
<evidence type="ECO:0000256" key="7">
    <source>
        <dbReference type="ARBA" id="ARBA00023004"/>
    </source>
</evidence>
<dbReference type="AlphaFoldDB" id="A0A149VI36"/>
<proteinExistence type="predicted"/>
<organism evidence="11 12">
    <name type="scientific">Acetobacter malorum</name>
    <dbReference type="NCBI Taxonomy" id="178901"/>
    <lineage>
        <taxon>Bacteria</taxon>
        <taxon>Pseudomonadati</taxon>
        <taxon>Pseudomonadota</taxon>
        <taxon>Alphaproteobacteria</taxon>
        <taxon>Acetobacterales</taxon>
        <taxon>Acetobacteraceae</taxon>
        <taxon>Acetobacter</taxon>
    </lineage>
</organism>
<feature type="region of interest" description="Disordered" evidence="9">
    <location>
        <begin position="1"/>
        <end position="52"/>
    </location>
</feature>
<keyword evidence="6" id="KW-0560">Oxidoreductase</keyword>
<dbReference type="GO" id="GO:0046872">
    <property type="term" value="F:metal ion binding"/>
    <property type="evidence" value="ECO:0007669"/>
    <property type="project" value="UniProtKB-KW"/>
</dbReference>
<comment type="cofactor">
    <cofactor evidence="1">
        <name>heme</name>
        <dbReference type="ChEBI" id="CHEBI:30413"/>
    </cofactor>
</comment>
<comment type="caution">
    <text evidence="11">The sequence shown here is derived from an EMBL/GenBank/DDBJ whole genome shotgun (WGS) entry which is preliminary data.</text>
</comment>
<evidence type="ECO:0000256" key="6">
    <source>
        <dbReference type="ARBA" id="ARBA00023002"/>
    </source>
</evidence>
<evidence type="ECO:0000259" key="10">
    <source>
        <dbReference type="SMART" id="SM01060"/>
    </source>
</evidence>
<feature type="compositionally biased region" description="Basic and acidic residues" evidence="9">
    <location>
        <begin position="11"/>
        <end position="20"/>
    </location>
</feature>
<dbReference type="PROSITE" id="PS00438">
    <property type="entry name" value="CATALASE_2"/>
    <property type="match status" value="1"/>
</dbReference>
<sequence length="170" mass="18620">MSAKSTYTDHTTVKLGEETVQRGAGGETHQTAGGDVPTLTTQQGVPVSDDQNTLKAGARGPSLMEDFHFREKIFHFDHERIPERVVHARGYGAHGFFELTHSLSNITSADVLQREGERVPAFVRFSTVAGSKGSTDLARDARGFAVKLYTKEGNWDIVGNNIPVFFIQDA</sequence>
<evidence type="ECO:0000256" key="9">
    <source>
        <dbReference type="SAM" id="MobiDB-lite"/>
    </source>
</evidence>
<dbReference type="SMART" id="SM01060">
    <property type="entry name" value="Catalase"/>
    <property type="match status" value="1"/>
</dbReference>
<dbReference type="GO" id="GO:0005829">
    <property type="term" value="C:cytosol"/>
    <property type="evidence" value="ECO:0007669"/>
    <property type="project" value="TreeGrafter"/>
</dbReference>
<dbReference type="GO" id="GO:0042744">
    <property type="term" value="P:hydrogen peroxide catabolic process"/>
    <property type="evidence" value="ECO:0007669"/>
    <property type="project" value="UniProtKB-KW"/>
</dbReference>
<evidence type="ECO:0000256" key="5">
    <source>
        <dbReference type="ARBA" id="ARBA00022723"/>
    </source>
</evidence>
<dbReference type="InterPro" id="IPR020835">
    <property type="entry name" value="Catalase_sf"/>
</dbReference>
<protein>
    <recommendedName>
        <fullName evidence="2">catalase</fullName>
        <ecNumber evidence="2">1.11.1.6</ecNumber>
    </recommendedName>
</protein>
<dbReference type="GO" id="GO:0004096">
    <property type="term" value="F:catalase activity"/>
    <property type="evidence" value="ECO:0007669"/>
    <property type="project" value="UniProtKB-EC"/>
</dbReference>
<keyword evidence="5" id="KW-0479">Metal-binding</keyword>
<evidence type="ECO:0000256" key="8">
    <source>
        <dbReference type="ARBA" id="ARBA00023324"/>
    </source>
</evidence>
<dbReference type="PANTHER" id="PTHR42821:SF1">
    <property type="entry name" value="CATALASE-B"/>
    <property type="match status" value="1"/>
</dbReference>
<dbReference type="PROSITE" id="PS51402">
    <property type="entry name" value="CATALASE_3"/>
    <property type="match status" value="1"/>
</dbReference>
<feature type="domain" description="Catalase core" evidence="10">
    <location>
        <begin position="40"/>
        <end position="170"/>
    </location>
</feature>
<evidence type="ECO:0000256" key="4">
    <source>
        <dbReference type="ARBA" id="ARBA00022617"/>
    </source>
</evidence>
<dbReference type="InterPro" id="IPR024708">
    <property type="entry name" value="Catalase_AS"/>
</dbReference>
<dbReference type="GO" id="GO:0020037">
    <property type="term" value="F:heme binding"/>
    <property type="evidence" value="ECO:0007669"/>
    <property type="project" value="InterPro"/>
</dbReference>
<evidence type="ECO:0000256" key="1">
    <source>
        <dbReference type="ARBA" id="ARBA00001971"/>
    </source>
</evidence>
<keyword evidence="7" id="KW-0408">Iron</keyword>
<evidence type="ECO:0000313" key="12">
    <source>
        <dbReference type="Proteomes" id="UP000075538"/>
    </source>
</evidence>
<feature type="compositionally biased region" description="Polar residues" evidence="9">
    <location>
        <begin position="38"/>
        <end position="52"/>
    </location>
</feature>
<dbReference type="Pfam" id="PF00199">
    <property type="entry name" value="Catalase"/>
    <property type="match status" value="1"/>
</dbReference>
<feature type="non-terminal residue" evidence="11">
    <location>
        <position position="170"/>
    </location>
</feature>
<dbReference type="InterPro" id="IPR024712">
    <property type="entry name" value="Catalase_clade2"/>
</dbReference>
<name>A0A149VI36_9PROT</name>
<keyword evidence="3" id="KW-0575">Peroxidase</keyword>
<evidence type="ECO:0000256" key="2">
    <source>
        <dbReference type="ARBA" id="ARBA00012314"/>
    </source>
</evidence>
<evidence type="ECO:0000313" key="11">
    <source>
        <dbReference type="EMBL" id="KXV79831.1"/>
    </source>
</evidence>
<keyword evidence="8" id="KW-0376">Hydrogen peroxide</keyword>
<gene>
    <name evidence="11" type="ORF">AD953_00895</name>
</gene>
<dbReference type="InterPro" id="IPR018028">
    <property type="entry name" value="Catalase"/>
</dbReference>
<dbReference type="EMBL" id="LHZZ01000148">
    <property type="protein sequence ID" value="KXV79831.1"/>
    <property type="molecule type" value="Genomic_DNA"/>
</dbReference>
<dbReference type="PRINTS" id="PR00067">
    <property type="entry name" value="CATALASE"/>
</dbReference>
<evidence type="ECO:0000256" key="3">
    <source>
        <dbReference type="ARBA" id="ARBA00022559"/>
    </source>
</evidence>
<feature type="compositionally biased region" description="Polar residues" evidence="9">
    <location>
        <begin position="1"/>
        <end position="10"/>
    </location>
</feature>
<accession>A0A149VI36</accession>
<dbReference type="InterPro" id="IPR011614">
    <property type="entry name" value="Catalase_core"/>
</dbReference>
<dbReference type="EC" id="1.11.1.6" evidence="2"/>
<dbReference type="Gene3D" id="2.40.180.10">
    <property type="entry name" value="Catalase core domain"/>
    <property type="match status" value="1"/>
</dbReference>
<dbReference type="RefSeq" id="WP_156475063.1">
    <property type="nucleotide sequence ID" value="NZ_LHZZ01000148.1"/>
</dbReference>
<dbReference type="PANTHER" id="PTHR42821">
    <property type="entry name" value="CATALASE"/>
    <property type="match status" value="1"/>
</dbReference>
<dbReference type="GO" id="GO:0006979">
    <property type="term" value="P:response to oxidative stress"/>
    <property type="evidence" value="ECO:0007669"/>
    <property type="project" value="InterPro"/>
</dbReference>